<proteinExistence type="predicted"/>
<name>A0A2P2QRU5_RHIMU</name>
<sequence length="41" mass="4536">MTLKCKLKGNCHHRSRTARISRIIIGCSSSSGSNFKSRSKV</sequence>
<organism evidence="1">
    <name type="scientific">Rhizophora mucronata</name>
    <name type="common">Asiatic mangrove</name>
    <dbReference type="NCBI Taxonomy" id="61149"/>
    <lineage>
        <taxon>Eukaryota</taxon>
        <taxon>Viridiplantae</taxon>
        <taxon>Streptophyta</taxon>
        <taxon>Embryophyta</taxon>
        <taxon>Tracheophyta</taxon>
        <taxon>Spermatophyta</taxon>
        <taxon>Magnoliopsida</taxon>
        <taxon>eudicotyledons</taxon>
        <taxon>Gunneridae</taxon>
        <taxon>Pentapetalae</taxon>
        <taxon>rosids</taxon>
        <taxon>fabids</taxon>
        <taxon>Malpighiales</taxon>
        <taxon>Rhizophoraceae</taxon>
        <taxon>Rhizophora</taxon>
    </lineage>
</organism>
<dbReference type="AlphaFoldDB" id="A0A2P2QRU5"/>
<accession>A0A2P2QRU5</accession>
<evidence type="ECO:0000313" key="1">
    <source>
        <dbReference type="EMBL" id="MBX69739.1"/>
    </source>
</evidence>
<reference evidence="1" key="1">
    <citation type="submission" date="2018-02" db="EMBL/GenBank/DDBJ databases">
        <title>Rhizophora mucronata_Transcriptome.</title>
        <authorList>
            <person name="Meera S.P."/>
            <person name="Sreeshan A."/>
            <person name="Augustine A."/>
        </authorList>
    </citation>
    <scope>NUCLEOTIDE SEQUENCE</scope>
    <source>
        <tissue evidence="1">Leaf</tissue>
    </source>
</reference>
<dbReference type="EMBL" id="GGEC01089255">
    <property type="protein sequence ID" value="MBX69739.1"/>
    <property type="molecule type" value="Transcribed_RNA"/>
</dbReference>
<protein>
    <submittedName>
        <fullName evidence="1">Uncharacterized protein</fullName>
    </submittedName>
</protein>